<dbReference type="Proteomes" id="UP000322234">
    <property type="component" value="Unassembled WGS sequence"/>
</dbReference>
<dbReference type="AlphaFoldDB" id="A0A6B0RS90"/>
<name>A0A6B0RS90_9CETA</name>
<gene>
    <name evidence="1" type="ORF">E5288_WYG001785</name>
</gene>
<protein>
    <submittedName>
        <fullName evidence="1">Uncharacterized protein</fullName>
    </submittedName>
</protein>
<keyword evidence="2" id="KW-1185">Reference proteome</keyword>
<accession>A0A6B0RS90</accession>
<reference evidence="1" key="1">
    <citation type="submission" date="2019-10" db="EMBL/GenBank/DDBJ databases">
        <title>The sequence and de novo assembly of the wild yak genome.</title>
        <authorList>
            <person name="Liu Y."/>
        </authorList>
    </citation>
    <scope>NUCLEOTIDE SEQUENCE [LARGE SCALE GENOMIC DNA]</scope>
    <source>
        <strain evidence="1">WY2019</strain>
    </source>
</reference>
<evidence type="ECO:0000313" key="2">
    <source>
        <dbReference type="Proteomes" id="UP000322234"/>
    </source>
</evidence>
<dbReference type="EMBL" id="VBQZ03000072">
    <property type="protein sequence ID" value="MXQ91577.1"/>
    <property type="molecule type" value="Genomic_DNA"/>
</dbReference>
<proteinExistence type="predicted"/>
<sequence>MRVELRGCSSNKPPVTASRQVWELHYDYRNSKTPESNTGEILLWVERGFHKNGASSLGPPCGLQHQGQRLPLLLTDWIEELPFHQLMRLTKQQVTCDEDVPPAASLLRSSPSAIGPDRSVTPVVFARSVKTPDWQRG</sequence>
<evidence type="ECO:0000313" key="1">
    <source>
        <dbReference type="EMBL" id="MXQ91577.1"/>
    </source>
</evidence>
<organism evidence="1 2">
    <name type="scientific">Bos mutus</name>
    <name type="common">wild yak</name>
    <dbReference type="NCBI Taxonomy" id="72004"/>
    <lineage>
        <taxon>Eukaryota</taxon>
        <taxon>Metazoa</taxon>
        <taxon>Chordata</taxon>
        <taxon>Craniata</taxon>
        <taxon>Vertebrata</taxon>
        <taxon>Euteleostomi</taxon>
        <taxon>Mammalia</taxon>
        <taxon>Eutheria</taxon>
        <taxon>Laurasiatheria</taxon>
        <taxon>Artiodactyla</taxon>
        <taxon>Ruminantia</taxon>
        <taxon>Pecora</taxon>
        <taxon>Bovidae</taxon>
        <taxon>Bovinae</taxon>
        <taxon>Bos</taxon>
    </lineage>
</organism>
<comment type="caution">
    <text evidence="1">The sequence shown here is derived from an EMBL/GenBank/DDBJ whole genome shotgun (WGS) entry which is preliminary data.</text>
</comment>